<protein>
    <submittedName>
        <fullName evidence="2">Transcriptional regulator</fullName>
    </submittedName>
</protein>
<proteinExistence type="predicted"/>
<reference evidence="2 3" key="1">
    <citation type="submission" date="2021-04" db="EMBL/GenBank/DDBJ databases">
        <title>Complete genome sequence of Stygiolobus sp. KN-1.</title>
        <authorList>
            <person name="Nakamura K."/>
            <person name="Sakai H."/>
            <person name="Kurosawa N."/>
        </authorList>
    </citation>
    <scope>NUCLEOTIDE SEQUENCE [LARGE SCALE GENOMIC DNA]</scope>
    <source>
        <strain evidence="2 3">KN-1</strain>
    </source>
</reference>
<dbReference type="Gene3D" id="1.10.10.10">
    <property type="entry name" value="Winged helix-like DNA-binding domain superfamily/Winged helix DNA-binding domain"/>
    <property type="match status" value="1"/>
</dbReference>
<evidence type="ECO:0000256" key="1">
    <source>
        <dbReference type="SAM" id="Phobius"/>
    </source>
</evidence>
<keyword evidence="1" id="KW-0472">Membrane</keyword>
<gene>
    <name evidence="2" type="ORF">KN1_15840</name>
</gene>
<dbReference type="InterPro" id="IPR036388">
    <property type="entry name" value="WH-like_DNA-bd_sf"/>
</dbReference>
<dbReference type="CDD" id="cd00090">
    <property type="entry name" value="HTH_ARSR"/>
    <property type="match status" value="1"/>
</dbReference>
<keyword evidence="3" id="KW-1185">Reference proteome</keyword>
<keyword evidence="1" id="KW-0812">Transmembrane</keyword>
<dbReference type="InterPro" id="IPR036390">
    <property type="entry name" value="WH_DNA-bd_sf"/>
</dbReference>
<evidence type="ECO:0000313" key="3">
    <source>
        <dbReference type="Proteomes" id="UP000825123"/>
    </source>
</evidence>
<feature type="transmembrane region" description="Helical" evidence="1">
    <location>
        <begin position="100"/>
        <end position="117"/>
    </location>
</feature>
<dbReference type="InterPro" id="IPR011991">
    <property type="entry name" value="ArsR-like_HTH"/>
</dbReference>
<keyword evidence="1" id="KW-1133">Transmembrane helix</keyword>
<name>A0A8D5U6T3_9CREN</name>
<organism evidence="2 3">
    <name type="scientific">Stygiolobus caldivivus</name>
    <dbReference type="NCBI Taxonomy" id="2824673"/>
    <lineage>
        <taxon>Archaea</taxon>
        <taxon>Thermoproteota</taxon>
        <taxon>Thermoprotei</taxon>
        <taxon>Sulfolobales</taxon>
        <taxon>Sulfolobaceae</taxon>
        <taxon>Stygiolobus</taxon>
    </lineage>
</organism>
<evidence type="ECO:0000313" key="2">
    <source>
        <dbReference type="EMBL" id="BCU70287.1"/>
    </source>
</evidence>
<dbReference type="AlphaFoldDB" id="A0A8D5U6T3"/>
<dbReference type="KEGG" id="csty:KN1_15840"/>
<dbReference type="SUPFAM" id="SSF46785">
    <property type="entry name" value="Winged helix' DNA-binding domain"/>
    <property type="match status" value="1"/>
</dbReference>
<dbReference type="EMBL" id="AP024597">
    <property type="protein sequence ID" value="BCU70287.1"/>
    <property type="molecule type" value="Genomic_DNA"/>
</dbReference>
<feature type="transmembrane region" description="Helical" evidence="1">
    <location>
        <begin position="123"/>
        <end position="141"/>
    </location>
</feature>
<accession>A0A8D5U6T3</accession>
<sequence>MWRLGKVYLTLSVIVNMQLDLRQSTKKVYYYIMQNRNGVTLKQIQEDLGFSSTSAVRYHINKLKSAGLIQETYEGKYVIKKVVLDDDYILLFNYILPKSVFFASFFLTSFALLLYLWRLDSVGMEVFSLIVVFIAGIVFVFDTVKRYTKFMSEVRGKISNEGDDD</sequence>
<dbReference type="Proteomes" id="UP000825123">
    <property type="component" value="Chromosome"/>
</dbReference>